<keyword evidence="3" id="KW-1185">Reference proteome</keyword>
<dbReference type="PANTHER" id="PTHR13282">
    <property type="entry name" value="PROTEIN FAM32A"/>
    <property type="match status" value="1"/>
</dbReference>
<gene>
    <name evidence="2" type="ORF">FFLO_01968</name>
</gene>
<dbReference type="EMBL" id="JABELV010000029">
    <property type="protein sequence ID" value="KAG7562595.1"/>
    <property type="molecule type" value="Genomic_DNA"/>
</dbReference>
<evidence type="ECO:0000256" key="1">
    <source>
        <dbReference type="SAM" id="MobiDB-lite"/>
    </source>
</evidence>
<evidence type="ECO:0008006" key="4">
    <source>
        <dbReference type="Google" id="ProtNLM"/>
    </source>
</evidence>
<dbReference type="AlphaFoldDB" id="A0A8K0NS98"/>
<proteinExistence type="predicted"/>
<protein>
    <recommendedName>
        <fullName evidence="4">DUF1754-domain-containing protein</fullName>
    </recommendedName>
</protein>
<dbReference type="Proteomes" id="UP000812966">
    <property type="component" value="Unassembled WGS sequence"/>
</dbReference>
<dbReference type="PANTHER" id="PTHR13282:SF6">
    <property type="entry name" value="PROTEIN FAM32A"/>
    <property type="match status" value="1"/>
</dbReference>
<dbReference type="GO" id="GO:0005730">
    <property type="term" value="C:nucleolus"/>
    <property type="evidence" value="ECO:0007669"/>
    <property type="project" value="TreeGrafter"/>
</dbReference>
<feature type="region of interest" description="Disordered" evidence="1">
    <location>
        <begin position="1"/>
        <end position="102"/>
    </location>
</feature>
<feature type="compositionally biased region" description="Basic and acidic residues" evidence="1">
    <location>
        <begin position="27"/>
        <end position="51"/>
    </location>
</feature>
<sequence>MSDAYDFRPGGSLKLKGDKDKKKKKKSYTDSERAVVKDDIERSGRAAEIKGGEGSGQAGSSSNPGLVPEGRKKTAAEEKYDKIREERRRERAKKQAKMTHKDRVAQYNAALDRLSEHHDMPRVSLGTTMLPDSPVANRGRHTDWTRLISFLSRISNSVSVQNHSLQDQPLFPILYMAFIGEMTDIPSTLTQDREPPRGSWDGTP</sequence>
<dbReference type="InterPro" id="IPR013865">
    <property type="entry name" value="FAM32A"/>
</dbReference>
<organism evidence="2 3">
    <name type="scientific">Filobasidium floriforme</name>
    <dbReference type="NCBI Taxonomy" id="5210"/>
    <lineage>
        <taxon>Eukaryota</taxon>
        <taxon>Fungi</taxon>
        <taxon>Dikarya</taxon>
        <taxon>Basidiomycota</taxon>
        <taxon>Agaricomycotina</taxon>
        <taxon>Tremellomycetes</taxon>
        <taxon>Filobasidiales</taxon>
        <taxon>Filobasidiaceae</taxon>
        <taxon>Filobasidium</taxon>
    </lineage>
</organism>
<evidence type="ECO:0000313" key="3">
    <source>
        <dbReference type="Proteomes" id="UP000812966"/>
    </source>
</evidence>
<feature type="compositionally biased region" description="Basic and acidic residues" evidence="1">
    <location>
        <begin position="69"/>
        <end position="89"/>
    </location>
</feature>
<name>A0A8K0NS98_9TREE</name>
<comment type="caution">
    <text evidence="2">The sequence shown here is derived from an EMBL/GenBank/DDBJ whole genome shotgun (WGS) entry which is preliminary data.</text>
</comment>
<accession>A0A8K0NS98</accession>
<evidence type="ECO:0000313" key="2">
    <source>
        <dbReference type="EMBL" id="KAG7562595.1"/>
    </source>
</evidence>
<dbReference type="Pfam" id="PF08555">
    <property type="entry name" value="FAM32A"/>
    <property type="match status" value="1"/>
</dbReference>
<reference evidence="2" key="1">
    <citation type="submission" date="2020-04" db="EMBL/GenBank/DDBJ databases">
        <title>Analysis of mating type loci in Filobasidium floriforme.</title>
        <authorList>
            <person name="Nowrousian M."/>
        </authorList>
    </citation>
    <scope>NUCLEOTIDE SEQUENCE</scope>
    <source>
        <strain evidence="2">CBS 6242</strain>
    </source>
</reference>